<protein>
    <recommendedName>
        <fullName evidence="9">Major facilitator superfamily (MFS) profile domain-containing protein</fullName>
    </recommendedName>
</protein>
<reference evidence="7 8" key="1">
    <citation type="submission" date="2018-05" db="EMBL/GenBank/DDBJ databases">
        <title>Draft genome sequence of Scytalidium lignicola DSM 105466, a ubiquitous saprotrophic fungus.</title>
        <authorList>
            <person name="Buettner E."/>
            <person name="Gebauer A.M."/>
            <person name="Hofrichter M."/>
            <person name="Liers C."/>
            <person name="Kellner H."/>
        </authorList>
    </citation>
    <scope>NUCLEOTIDE SEQUENCE [LARGE SCALE GENOMIC DNA]</scope>
    <source>
        <strain evidence="7 8">DSM 105466</strain>
    </source>
</reference>
<keyword evidence="5 6" id="KW-0472">Membrane</keyword>
<feature type="transmembrane region" description="Helical" evidence="6">
    <location>
        <begin position="241"/>
        <end position="262"/>
    </location>
</feature>
<keyword evidence="4 6" id="KW-1133">Transmembrane helix</keyword>
<evidence type="ECO:0000256" key="3">
    <source>
        <dbReference type="ARBA" id="ARBA00022692"/>
    </source>
</evidence>
<dbReference type="PANTHER" id="PTHR43791:SF65">
    <property type="entry name" value="MAJOR FACILITATOR SUPERFAMILY (MFS) PROFILE DOMAIN-CONTAINING PROTEIN-RELATED"/>
    <property type="match status" value="1"/>
</dbReference>
<feature type="transmembrane region" description="Helical" evidence="6">
    <location>
        <begin position="416"/>
        <end position="436"/>
    </location>
</feature>
<comment type="subcellular location">
    <subcellularLocation>
        <location evidence="1">Membrane</location>
        <topology evidence="1">Multi-pass membrane protein</topology>
    </subcellularLocation>
</comment>
<dbReference type="GO" id="GO:0016020">
    <property type="term" value="C:membrane"/>
    <property type="evidence" value="ECO:0007669"/>
    <property type="project" value="UniProtKB-SubCell"/>
</dbReference>
<keyword evidence="3 6" id="KW-0812">Transmembrane</keyword>
<evidence type="ECO:0000256" key="6">
    <source>
        <dbReference type="SAM" id="Phobius"/>
    </source>
</evidence>
<comment type="caution">
    <text evidence="7">The sequence shown here is derived from an EMBL/GenBank/DDBJ whole genome shotgun (WGS) entry which is preliminary data.</text>
</comment>
<gene>
    <name evidence="7" type="ORF">B7463_g216</name>
</gene>
<dbReference type="PANTHER" id="PTHR43791">
    <property type="entry name" value="PERMEASE-RELATED"/>
    <property type="match status" value="1"/>
</dbReference>
<proteinExistence type="predicted"/>
<dbReference type="AlphaFoldDB" id="A0A3E2HRV5"/>
<feature type="non-terminal residue" evidence="7">
    <location>
        <position position="574"/>
    </location>
</feature>
<dbReference type="OrthoDB" id="1935484at2759"/>
<feature type="transmembrane region" description="Helical" evidence="6">
    <location>
        <begin position="389"/>
        <end position="410"/>
    </location>
</feature>
<dbReference type="SUPFAM" id="SSF103473">
    <property type="entry name" value="MFS general substrate transporter"/>
    <property type="match status" value="1"/>
</dbReference>
<keyword evidence="2" id="KW-0813">Transport</keyword>
<feature type="transmembrane region" description="Helical" evidence="6">
    <location>
        <begin position="210"/>
        <end position="229"/>
    </location>
</feature>
<evidence type="ECO:0000256" key="5">
    <source>
        <dbReference type="ARBA" id="ARBA00023136"/>
    </source>
</evidence>
<keyword evidence="8" id="KW-1185">Reference proteome</keyword>
<evidence type="ECO:0008006" key="9">
    <source>
        <dbReference type="Google" id="ProtNLM"/>
    </source>
</evidence>
<accession>A0A3E2HRV5</accession>
<dbReference type="GO" id="GO:0022857">
    <property type="term" value="F:transmembrane transporter activity"/>
    <property type="evidence" value="ECO:0007669"/>
    <property type="project" value="InterPro"/>
</dbReference>
<dbReference type="Pfam" id="PF07690">
    <property type="entry name" value="MFS_1"/>
    <property type="match status" value="1"/>
</dbReference>
<dbReference type="OMA" id="DVWIPSQ"/>
<evidence type="ECO:0000313" key="7">
    <source>
        <dbReference type="EMBL" id="RFU36076.1"/>
    </source>
</evidence>
<feature type="transmembrane region" description="Helical" evidence="6">
    <location>
        <begin position="448"/>
        <end position="468"/>
    </location>
</feature>
<organism evidence="7 8">
    <name type="scientific">Scytalidium lignicola</name>
    <name type="common">Hyphomycete</name>
    <dbReference type="NCBI Taxonomy" id="5539"/>
    <lineage>
        <taxon>Eukaryota</taxon>
        <taxon>Fungi</taxon>
        <taxon>Dikarya</taxon>
        <taxon>Ascomycota</taxon>
        <taxon>Pezizomycotina</taxon>
        <taxon>Leotiomycetes</taxon>
        <taxon>Leotiomycetes incertae sedis</taxon>
        <taxon>Scytalidium</taxon>
    </lineage>
</organism>
<sequence length="574" mass="65743">MATVVWSTQDKIQRVASSLSSNEQNSDDKIKDGPVVMVEPLGEPVAARTRIWQKSQIVDLDAIATQRSVYDDPETAKLYQPRDDWENKHRFDPSARWTWREEKKLLRKIDWKILVFACVAFMSLEIDRINIQQALTDDFLKDLHITSDDYNLGNTVFKAAFLCSELPSQLVSKWVGPDRWIPTQMILWSVVAASQYSLTNRTGFLTCRALLGILQGGFIPDMILYLSYFYTSRELPLKLSIWWTSAFSADIIASFMAFGLLHMRGISGKSGWRWLFLIEGLVSGTLGILAYFMMPASPTQTKGILRGKNGWFTEREETIIVTRALRDDPSKGTMHNRQPVTPKLLWKSLCDYHLWPLYAIALTFSMPMTPPAQYLTLSLKGLGFSTFQTNLLVIPSTALHIIGMLGITWLSDRTGHLALIAMLAQLWALPELAALYSLNSQKEPKWSIWAIVTLLVGYPFPHAIQVGWCSRNSNHVRLRTVSAAMYNMFSQAEGMIASNIYRSDDAPQYKRGNMQLLAVNCANVFLYIAVFLYYRTVNKRRDNIWNSWTPEQREDYVKNTKDEGNKRLDFRFEY</sequence>
<dbReference type="EMBL" id="NCSJ02000002">
    <property type="protein sequence ID" value="RFU36076.1"/>
    <property type="molecule type" value="Genomic_DNA"/>
</dbReference>
<feature type="non-terminal residue" evidence="7">
    <location>
        <position position="1"/>
    </location>
</feature>
<dbReference type="Gene3D" id="1.20.1250.20">
    <property type="entry name" value="MFS general substrate transporter like domains"/>
    <property type="match status" value="1"/>
</dbReference>
<evidence type="ECO:0000313" key="8">
    <source>
        <dbReference type="Proteomes" id="UP000258309"/>
    </source>
</evidence>
<evidence type="ECO:0000256" key="1">
    <source>
        <dbReference type="ARBA" id="ARBA00004141"/>
    </source>
</evidence>
<feature type="transmembrane region" description="Helical" evidence="6">
    <location>
        <begin position="274"/>
        <end position="294"/>
    </location>
</feature>
<feature type="transmembrane region" description="Helical" evidence="6">
    <location>
        <begin position="355"/>
        <end position="377"/>
    </location>
</feature>
<feature type="transmembrane region" description="Helical" evidence="6">
    <location>
        <begin position="514"/>
        <end position="534"/>
    </location>
</feature>
<name>A0A3E2HRV5_SCYLI</name>
<evidence type="ECO:0000256" key="2">
    <source>
        <dbReference type="ARBA" id="ARBA00022448"/>
    </source>
</evidence>
<dbReference type="Proteomes" id="UP000258309">
    <property type="component" value="Unassembled WGS sequence"/>
</dbReference>
<evidence type="ECO:0000256" key="4">
    <source>
        <dbReference type="ARBA" id="ARBA00022989"/>
    </source>
</evidence>
<dbReference type="InterPro" id="IPR011701">
    <property type="entry name" value="MFS"/>
</dbReference>
<dbReference type="InterPro" id="IPR036259">
    <property type="entry name" value="MFS_trans_sf"/>
</dbReference>
<dbReference type="FunFam" id="1.20.1250.20:FF:000106">
    <property type="entry name" value="MFS transporter, putative"/>
    <property type="match status" value="1"/>
</dbReference>